<reference evidence="1 2" key="1">
    <citation type="submission" date="2018-06" db="EMBL/GenBank/DDBJ databases">
        <title>WGS assembly of Brassica rapa FPsc.</title>
        <authorList>
            <person name="Bowman J."/>
            <person name="Kohchi T."/>
            <person name="Yamato K."/>
            <person name="Jenkins J."/>
            <person name="Shu S."/>
            <person name="Ishizaki K."/>
            <person name="Yamaoka S."/>
            <person name="Nishihama R."/>
            <person name="Nakamura Y."/>
            <person name="Berger F."/>
            <person name="Adam C."/>
            <person name="Aki S."/>
            <person name="Althoff F."/>
            <person name="Araki T."/>
            <person name="Arteaga-Vazquez M."/>
            <person name="Balasubrmanian S."/>
            <person name="Bauer D."/>
            <person name="Boehm C."/>
            <person name="Briginshaw L."/>
            <person name="Caballero-Perez J."/>
            <person name="Catarino B."/>
            <person name="Chen F."/>
            <person name="Chiyoda S."/>
            <person name="Chovatia M."/>
            <person name="Davies K."/>
            <person name="Delmans M."/>
            <person name="Demura T."/>
            <person name="Dierschke T."/>
            <person name="Dolan L."/>
            <person name="Dorantes-Acosta A."/>
            <person name="Eklund D."/>
            <person name="Florent S."/>
            <person name="Flores-Sandoval E."/>
            <person name="Fujiyama A."/>
            <person name="Fukuzawa H."/>
            <person name="Galik B."/>
            <person name="Grimanelli D."/>
            <person name="Grimwood J."/>
            <person name="Grossniklaus U."/>
            <person name="Hamada T."/>
            <person name="Haseloff J."/>
            <person name="Hetherington A."/>
            <person name="Higo A."/>
            <person name="Hirakawa Y."/>
            <person name="Hundley H."/>
            <person name="Ikeda Y."/>
            <person name="Inoue K."/>
            <person name="Inoue S."/>
            <person name="Ishida S."/>
            <person name="Jia Q."/>
            <person name="Kakita M."/>
            <person name="Kanazawa T."/>
            <person name="Kawai Y."/>
            <person name="Kawashima T."/>
            <person name="Kennedy M."/>
            <person name="Kinose K."/>
            <person name="Kinoshita T."/>
            <person name="Kohara Y."/>
            <person name="Koide E."/>
            <person name="Komatsu K."/>
            <person name="Kopischke S."/>
            <person name="Kubo M."/>
            <person name="Kyozuka J."/>
            <person name="Lagercrantz U."/>
            <person name="Lin S."/>
            <person name="Lindquist E."/>
            <person name="Lipzen A."/>
            <person name="Lu C."/>
            <person name="Luna E."/>
            <person name="Martienssen R."/>
            <person name="Minamino N."/>
            <person name="Mizutani M."/>
            <person name="Mizutani M."/>
            <person name="Mochizuki N."/>
            <person name="Monte I."/>
            <person name="Mosher R."/>
            <person name="Nagasaki H."/>
            <person name="Nakagami H."/>
            <person name="Naramoto S."/>
            <person name="Nishitani K."/>
            <person name="Ohtani M."/>
            <person name="Okamoto T."/>
            <person name="Okumura M."/>
            <person name="Phillips J."/>
            <person name="Pollak B."/>
            <person name="Reinders A."/>
            <person name="Roevekamp M."/>
            <person name="Sano R."/>
            <person name="Sawa S."/>
            <person name="Schmid M."/>
            <person name="Shirakawa M."/>
            <person name="Solano R."/>
            <person name="Spunde A."/>
            <person name="Suetsugu N."/>
            <person name="Sugano S."/>
            <person name="Sugiyama A."/>
            <person name="Sun R."/>
            <person name="Suzuki Y."/>
            <person name="Takenaka M."/>
            <person name="Takezawa D."/>
            <person name="Tomogane H."/>
            <person name="Tsuzuki M."/>
            <person name="Ueda T."/>
            <person name="Umeda M."/>
            <person name="Ward J."/>
            <person name="Watanabe Y."/>
            <person name="Yazaki K."/>
            <person name="Yokoyama R."/>
            <person name="Yoshitake Y."/>
            <person name="Yotsui I."/>
            <person name="Zachgo S."/>
            <person name="Schmutz J."/>
        </authorList>
    </citation>
    <scope>NUCLEOTIDE SEQUENCE [LARGE SCALE GENOMIC DNA]</scope>
    <source>
        <strain evidence="2">cv. B-3</strain>
    </source>
</reference>
<accession>A0A397ZNE0</accession>
<evidence type="ECO:0000313" key="1">
    <source>
        <dbReference type="EMBL" id="RID64586.1"/>
    </source>
</evidence>
<name>A0A397ZNE0_BRACM</name>
<dbReference type="AlphaFoldDB" id="A0A397ZNE0"/>
<dbReference type="EMBL" id="CM010632">
    <property type="protein sequence ID" value="RID64586.1"/>
    <property type="molecule type" value="Genomic_DNA"/>
</dbReference>
<gene>
    <name evidence="1" type="ORF">BRARA_E03512</name>
</gene>
<proteinExistence type="predicted"/>
<protein>
    <submittedName>
        <fullName evidence="1">Uncharacterized protein</fullName>
    </submittedName>
</protein>
<dbReference type="Proteomes" id="UP000264353">
    <property type="component" value="Chromosome A5"/>
</dbReference>
<evidence type="ECO:0000313" key="2">
    <source>
        <dbReference type="Proteomes" id="UP000264353"/>
    </source>
</evidence>
<organism evidence="1 2">
    <name type="scientific">Brassica campestris</name>
    <name type="common">Field mustard</name>
    <dbReference type="NCBI Taxonomy" id="3711"/>
    <lineage>
        <taxon>Eukaryota</taxon>
        <taxon>Viridiplantae</taxon>
        <taxon>Streptophyta</taxon>
        <taxon>Embryophyta</taxon>
        <taxon>Tracheophyta</taxon>
        <taxon>Spermatophyta</taxon>
        <taxon>Magnoliopsida</taxon>
        <taxon>eudicotyledons</taxon>
        <taxon>Gunneridae</taxon>
        <taxon>Pentapetalae</taxon>
        <taxon>rosids</taxon>
        <taxon>malvids</taxon>
        <taxon>Brassicales</taxon>
        <taxon>Brassicaceae</taxon>
        <taxon>Brassiceae</taxon>
        <taxon>Brassica</taxon>
    </lineage>
</organism>
<sequence length="89" mass="9764">MRPRLALAKSENSWYDMYPSPSVSISAIIRLMSSCVAEPRFLRASPSSVAEIFPSPLASNFLKTRSCSAFSVASAIVNQFSSFGIEEIR</sequence>